<evidence type="ECO:0000256" key="10">
    <source>
        <dbReference type="SAM" id="Phobius"/>
    </source>
</evidence>
<feature type="compositionally biased region" description="Acidic residues" evidence="9">
    <location>
        <begin position="690"/>
        <end position="713"/>
    </location>
</feature>
<reference evidence="14" key="1">
    <citation type="journal article" date="2019" name="Int. J. Syst. Evol. Microbiol.">
        <title>The Global Catalogue of Microorganisms (GCM) 10K type strain sequencing project: providing services to taxonomists for standard genome sequencing and annotation.</title>
        <authorList>
            <consortium name="The Broad Institute Genomics Platform"/>
            <consortium name="The Broad Institute Genome Sequencing Center for Infectious Disease"/>
            <person name="Wu L."/>
            <person name="Ma J."/>
        </authorList>
    </citation>
    <scope>NUCLEOTIDE SEQUENCE [LARGE SCALE GENOMIC DNA]</scope>
    <source>
        <strain evidence="14">JCM 8201</strain>
    </source>
</reference>
<evidence type="ECO:0000256" key="6">
    <source>
        <dbReference type="ARBA" id="ARBA00023268"/>
    </source>
</evidence>
<dbReference type="Gene3D" id="3.40.710.10">
    <property type="entry name" value="DD-peptidase/beta-lactamase superfamily"/>
    <property type="match status" value="1"/>
</dbReference>
<gene>
    <name evidence="13" type="ORF">GCM10010439_71060</name>
</gene>
<keyword evidence="3" id="KW-0328">Glycosyltransferase</keyword>
<feature type="region of interest" description="Disordered" evidence="9">
    <location>
        <begin position="655"/>
        <end position="741"/>
    </location>
</feature>
<evidence type="ECO:0000256" key="8">
    <source>
        <dbReference type="ARBA" id="ARBA00049902"/>
    </source>
</evidence>
<sequence>MVNENEEHPQAENGPEGNGEPIEIAEAAETTVPSPQPGIPSSRKGRLVRKISYGVLGLIGVCVVAFAVAYVLTPVPSTQQVDAREQLNVFYYADGKTIIAQEGTNRQPVPLDKVSEAMQQAVISAENRSFRTDPGISFKGTVRAFWSTVSGAQVQGGSTITQQMVRNYYSGLSQERSIFRKLKEVMVSLKVSRSQDKDWIMEQYLNTIYFGRQSYGIQAAAQSYFNKDAENLSPAESAYLSATIQQPSLYQKVTKNNREQLKKRWQYVVDGMVTAGDLTQDEASKLKFPTPAKEKQKNIYQGQVGYMVNVAKKELHEKHGVSDRRLALGGFKVVTTFRKPLMDAAVKAVKDNVPSDMPKEQRVGLSAVDPQTGEVLAFYGGRDYLKEQLSSAFGMRAQAGSGFKPYVLAAALADGKELTDTVDGSSYVAANGKVIGNSHGGSYGYLNLVQMTRDSVNTAYVRLAQEVGNSEVTKMAESLGIPKSQLTANDADKSESYALGVADVSPTQQAGAYGAFANGGEFHAPHVIKSFTNRDKRTKKVEVEGVRVFSKDVAADATYALQQVVTSGTATGAQLYDGRDVAGKTGTTDGGAAVWFNGFIPQMSTSVGIFHSKFPNKPLDLRGYSAYGGVLPAQVWRAFMSEATQGMAVKDFPEPSSYYTYQPDPAPADEPSGPDPSPSATDPASPSTPPDEEEPPVEEEPEPLPEDPDEDVDLPGPDPGPGPEDPGPDPLPEDFPQQQQP</sequence>
<evidence type="ECO:0000256" key="2">
    <source>
        <dbReference type="ARBA" id="ARBA00022670"/>
    </source>
</evidence>
<dbReference type="InterPro" id="IPR023346">
    <property type="entry name" value="Lysozyme-like_dom_sf"/>
</dbReference>
<feature type="region of interest" description="Disordered" evidence="9">
    <location>
        <begin position="1"/>
        <end position="43"/>
    </location>
</feature>
<keyword evidence="1" id="KW-0121">Carboxypeptidase</keyword>
<dbReference type="InterPro" id="IPR050396">
    <property type="entry name" value="Glycosyltr_51/Transpeptidase"/>
</dbReference>
<dbReference type="SUPFAM" id="SSF56601">
    <property type="entry name" value="beta-lactamase/transpeptidase-like"/>
    <property type="match status" value="1"/>
</dbReference>
<feature type="compositionally biased region" description="Pro residues" evidence="9">
    <location>
        <begin position="664"/>
        <end position="677"/>
    </location>
</feature>
<evidence type="ECO:0000256" key="9">
    <source>
        <dbReference type="SAM" id="MobiDB-lite"/>
    </source>
</evidence>
<keyword evidence="5" id="KW-0378">Hydrolase</keyword>
<comment type="caution">
    <text evidence="13">The sequence shown here is derived from an EMBL/GenBank/DDBJ whole genome shotgun (WGS) entry which is preliminary data.</text>
</comment>
<evidence type="ECO:0000256" key="7">
    <source>
        <dbReference type="ARBA" id="ARBA00034000"/>
    </source>
</evidence>
<dbReference type="InterPro" id="IPR001264">
    <property type="entry name" value="Glyco_trans_51"/>
</dbReference>
<dbReference type="SUPFAM" id="SSF53955">
    <property type="entry name" value="Lysozyme-like"/>
    <property type="match status" value="1"/>
</dbReference>
<comment type="catalytic activity">
    <reaction evidence="7">
        <text>Preferential cleavage: (Ac)2-L-Lys-D-Ala-|-D-Ala. Also transpeptidation of peptidyl-alanyl moieties that are N-acyl substituents of D-alanine.</text>
        <dbReference type="EC" id="3.4.16.4"/>
    </reaction>
</comment>
<feature type="domain" description="Glycosyl transferase family 51" evidence="12">
    <location>
        <begin position="101"/>
        <end position="272"/>
    </location>
</feature>
<keyword evidence="10" id="KW-1133">Transmembrane helix</keyword>
<keyword evidence="4" id="KW-0808">Transferase</keyword>
<evidence type="ECO:0000259" key="11">
    <source>
        <dbReference type="Pfam" id="PF00905"/>
    </source>
</evidence>
<feature type="compositionally biased region" description="Low complexity" evidence="9">
    <location>
        <begin position="11"/>
        <end position="29"/>
    </location>
</feature>
<dbReference type="Proteomes" id="UP001501842">
    <property type="component" value="Unassembled WGS sequence"/>
</dbReference>
<dbReference type="Pfam" id="PF00912">
    <property type="entry name" value="Transgly"/>
    <property type="match status" value="1"/>
</dbReference>
<evidence type="ECO:0000256" key="5">
    <source>
        <dbReference type="ARBA" id="ARBA00022801"/>
    </source>
</evidence>
<feature type="domain" description="Penicillin-binding protein transpeptidase" evidence="11">
    <location>
        <begin position="367"/>
        <end position="640"/>
    </location>
</feature>
<evidence type="ECO:0000256" key="4">
    <source>
        <dbReference type="ARBA" id="ARBA00022679"/>
    </source>
</evidence>
<evidence type="ECO:0000313" key="13">
    <source>
        <dbReference type="EMBL" id="GAA2738153.1"/>
    </source>
</evidence>
<protein>
    <submittedName>
        <fullName evidence="13">Transglycosylase domain-containing protein</fullName>
    </submittedName>
</protein>
<keyword evidence="6" id="KW-0511">Multifunctional enzyme</keyword>
<proteinExistence type="predicted"/>
<dbReference type="Gene3D" id="1.10.3810.10">
    <property type="entry name" value="Biosynthetic peptidoglycan transglycosylase-like"/>
    <property type="match status" value="1"/>
</dbReference>
<evidence type="ECO:0000259" key="12">
    <source>
        <dbReference type="Pfam" id="PF00912"/>
    </source>
</evidence>
<dbReference type="PANTHER" id="PTHR32282">
    <property type="entry name" value="BINDING PROTEIN TRANSPEPTIDASE, PUTATIVE-RELATED"/>
    <property type="match status" value="1"/>
</dbReference>
<accession>A0ABP6HBP4</accession>
<dbReference type="PANTHER" id="PTHR32282:SF34">
    <property type="entry name" value="PENICILLIN-BINDING PROTEIN 1A"/>
    <property type="match status" value="1"/>
</dbReference>
<keyword evidence="10" id="KW-0812">Transmembrane</keyword>
<dbReference type="InterPro" id="IPR012338">
    <property type="entry name" value="Beta-lactam/transpept-like"/>
</dbReference>
<dbReference type="Pfam" id="PF00905">
    <property type="entry name" value="Transpeptidase"/>
    <property type="match status" value="1"/>
</dbReference>
<feature type="compositionally biased region" description="Basic and acidic residues" evidence="9">
    <location>
        <begin position="1"/>
        <end position="10"/>
    </location>
</feature>
<comment type="catalytic activity">
    <reaction evidence="8">
        <text>[GlcNAc-(1-&gt;4)-Mur2Ac(oyl-L-Ala-gamma-D-Glu-L-Lys-D-Ala-D-Ala)](n)-di-trans,octa-cis-undecaprenyl diphosphate + beta-D-GlcNAc-(1-&gt;4)-Mur2Ac(oyl-L-Ala-gamma-D-Glu-L-Lys-D-Ala-D-Ala)-di-trans,octa-cis-undecaprenyl diphosphate = [GlcNAc-(1-&gt;4)-Mur2Ac(oyl-L-Ala-gamma-D-Glu-L-Lys-D-Ala-D-Ala)](n+1)-di-trans,octa-cis-undecaprenyl diphosphate + di-trans,octa-cis-undecaprenyl diphosphate + H(+)</text>
        <dbReference type="Rhea" id="RHEA:23708"/>
        <dbReference type="Rhea" id="RHEA-COMP:9602"/>
        <dbReference type="Rhea" id="RHEA-COMP:9603"/>
        <dbReference type="ChEBI" id="CHEBI:15378"/>
        <dbReference type="ChEBI" id="CHEBI:58405"/>
        <dbReference type="ChEBI" id="CHEBI:60033"/>
        <dbReference type="ChEBI" id="CHEBI:78435"/>
        <dbReference type="EC" id="2.4.99.28"/>
    </reaction>
</comment>
<feature type="compositionally biased region" description="Pro residues" evidence="9">
    <location>
        <begin position="716"/>
        <end position="730"/>
    </location>
</feature>
<organism evidence="13 14">
    <name type="scientific">Actinocorallia aurantiaca</name>
    <dbReference type="NCBI Taxonomy" id="46204"/>
    <lineage>
        <taxon>Bacteria</taxon>
        <taxon>Bacillati</taxon>
        <taxon>Actinomycetota</taxon>
        <taxon>Actinomycetes</taxon>
        <taxon>Streptosporangiales</taxon>
        <taxon>Thermomonosporaceae</taxon>
        <taxon>Actinocorallia</taxon>
    </lineage>
</organism>
<keyword evidence="10" id="KW-0472">Membrane</keyword>
<dbReference type="RefSeq" id="WP_344457751.1">
    <property type="nucleotide sequence ID" value="NZ_BAAATZ010000037.1"/>
</dbReference>
<keyword evidence="2" id="KW-0645">Protease</keyword>
<evidence type="ECO:0000256" key="3">
    <source>
        <dbReference type="ARBA" id="ARBA00022676"/>
    </source>
</evidence>
<evidence type="ECO:0000313" key="14">
    <source>
        <dbReference type="Proteomes" id="UP001501842"/>
    </source>
</evidence>
<dbReference type="InterPro" id="IPR001460">
    <property type="entry name" value="PCN-bd_Tpept"/>
</dbReference>
<dbReference type="EMBL" id="BAAATZ010000037">
    <property type="protein sequence ID" value="GAA2738153.1"/>
    <property type="molecule type" value="Genomic_DNA"/>
</dbReference>
<keyword evidence="14" id="KW-1185">Reference proteome</keyword>
<dbReference type="InterPro" id="IPR036950">
    <property type="entry name" value="PBP_transglycosylase"/>
</dbReference>
<evidence type="ECO:0000256" key="1">
    <source>
        <dbReference type="ARBA" id="ARBA00022645"/>
    </source>
</evidence>
<name>A0ABP6HBP4_9ACTN</name>
<feature type="transmembrane region" description="Helical" evidence="10">
    <location>
        <begin position="51"/>
        <end position="72"/>
    </location>
</feature>